<keyword evidence="1" id="KW-0472">Membrane</keyword>
<organism evidence="2 3">
    <name type="scientific">Priestia megaterium</name>
    <name type="common">Bacillus megaterium</name>
    <dbReference type="NCBI Taxonomy" id="1404"/>
    <lineage>
        <taxon>Bacteria</taxon>
        <taxon>Bacillati</taxon>
        <taxon>Bacillota</taxon>
        <taxon>Bacilli</taxon>
        <taxon>Bacillales</taxon>
        <taxon>Bacillaceae</taxon>
        <taxon>Priestia</taxon>
    </lineage>
</organism>
<proteinExistence type="predicted"/>
<dbReference type="RefSeq" id="WP_171778787.1">
    <property type="nucleotide sequence ID" value="NZ_CP045273.1"/>
</dbReference>
<name>A0A6M6E8N9_PRIMG</name>
<keyword evidence="2" id="KW-0614">Plasmid</keyword>
<geneLocation type="plasmid" evidence="3">
    <name>pfdu301a</name>
</geneLocation>
<protein>
    <submittedName>
        <fullName evidence="2">Uncharacterized protein</fullName>
    </submittedName>
</protein>
<gene>
    <name evidence="2" type="ORF">FDZ14_32375</name>
</gene>
<keyword evidence="1" id="KW-1133">Transmembrane helix</keyword>
<feature type="transmembrane region" description="Helical" evidence="1">
    <location>
        <begin position="12"/>
        <end position="36"/>
    </location>
</feature>
<evidence type="ECO:0000313" key="2">
    <source>
        <dbReference type="EMBL" id="QJX80788.1"/>
    </source>
</evidence>
<keyword evidence="1" id="KW-0812">Transmembrane</keyword>
<dbReference type="AlphaFoldDB" id="A0A6M6E8N9"/>
<evidence type="ECO:0000256" key="1">
    <source>
        <dbReference type="SAM" id="Phobius"/>
    </source>
</evidence>
<evidence type="ECO:0000313" key="3">
    <source>
        <dbReference type="Proteomes" id="UP000501076"/>
    </source>
</evidence>
<accession>A0A6M6E8N9</accession>
<dbReference type="Proteomes" id="UP000501076">
    <property type="component" value="Plasmid pFDU301A"/>
</dbReference>
<dbReference type="EMBL" id="CP045273">
    <property type="protein sequence ID" value="QJX80788.1"/>
    <property type="molecule type" value="Genomic_DNA"/>
</dbReference>
<sequence>MKETTNEQTKLYIHNLIGYTVCVLFVFITFFVVLLFDYDFRFKALGWLFNIIDKAASLIPYSREPDVVATPAIWHDKGDGTW</sequence>
<reference evidence="2 3" key="1">
    <citation type="submission" date="2019-10" db="EMBL/GenBank/DDBJ databases">
        <title>Complete genome sequences for adaption low water activity.</title>
        <authorList>
            <person name="Zhao L."/>
            <person name="Zhong J."/>
        </authorList>
    </citation>
    <scope>NUCLEOTIDE SEQUENCE [LARGE SCALE GENOMIC DNA]</scope>
    <source>
        <strain evidence="2 3">FDU301</strain>
        <plasmid evidence="3">pfdu301a</plasmid>
    </source>
</reference>